<organism evidence="13 14">
    <name type="scientific">Chrysophaeum taylorii</name>
    <dbReference type="NCBI Taxonomy" id="2483200"/>
    <lineage>
        <taxon>Eukaryota</taxon>
        <taxon>Sar</taxon>
        <taxon>Stramenopiles</taxon>
        <taxon>Ochrophyta</taxon>
        <taxon>Pelagophyceae</taxon>
        <taxon>Pelagomonadales</taxon>
        <taxon>Pelagomonadaceae</taxon>
        <taxon>Chrysophaeum</taxon>
    </lineage>
</organism>
<dbReference type="InterPro" id="IPR038718">
    <property type="entry name" value="SNF2-like_sf"/>
</dbReference>
<dbReference type="InterPro" id="IPR001650">
    <property type="entry name" value="Helicase_C-like"/>
</dbReference>
<dbReference type="Proteomes" id="UP001230188">
    <property type="component" value="Unassembled WGS sequence"/>
</dbReference>
<evidence type="ECO:0000256" key="3">
    <source>
        <dbReference type="ARBA" id="ARBA00022741"/>
    </source>
</evidence>
<keyword evidence="7" id="KW-0804">Transcription</keyword>
<feature type="domain" description="Helicase C-terminal" evidence="12">
    <location>
        <begin position="721"/>
        <end position="873"/>
    </location>
</feature>
<keyword evidence="14" id="KW-1185">Reference proteome</keyword>
<dbReference type="PROSITE" id="PS51192">
    <property type="entry name" value="HELICASE_ATP_BIND_1"/>
    <property type="match status" value="1"/>
</dbReference>
<dbReference type="GO" id="GO:0003677">
    <property type="term" value="F:DNA binding"/>
    <property type="evidence" value="ECO:0007669"/>
    <property type="project" value="TreeGrafter"/>
</dbReference>
<dbReference type="Gene3D" id="2.40.50.40">
    <property type="match status" value="1"/>
</dbReference>
<evidence type="ECO:0000313" key="14">
    <source>
        <dbReference type="Proteomes" id="UP001230188"/>
    </source>
</evidence>
<evidence type="ECO:0000259" key="11">
    <source>
        <dbReference type="PROSITE" id="PS51192"/>
    </source>
</evidence>
<dbReference type="InterPro" id="IPR000953">
    <property type="entry name" value="Chromo/chromo_shadow_dom"/>
</dbReference>
<dbReference type="GO" id="GO:0000785">
    <property type="term" value="C:chromatin"/>
    <property type="evidence" value="ECO:0007669"/>
    <property type="project" value="TreeGrafter"/>
</dbReference>
<gene>
    <name evidence="13" type="ORF">CTAYLR_004579</name>
</gene>
<dbReference type="InterPro" id="IPR027417">
    <property type="entry name" value="P-loop_NTPase"/>
</dbReference>
<keyword evidence="2" id="KW-0677">Repeat</keyword>
<evidence type="ECO:0000256" key="6">
    <source>
        <dbReference type="ARBA" id="ARBA00023015"/>
    </source>
</evidence>
<feature type="region of interest" description="Disordered" evidence="9">
    <location>
        <begin position="1262"/>
        <end position="1364"/>
    </location>
</feature>
<accession>A0AAD7UEB4</accession>
<evidence type="ECO:0000256" key="2">
    <source>
        <dbReference type="ARBA" id="ARBA00022737"/>
    </source>
</evidence>
<dbReference type="GO" id="GO:0042393">
    <property type="term" value="F:histone binding"/>
    <property type="evidence" value="ECO:0007669"/>
    <property type="project" value="TreeGrafter"/>
</dbReference>
<reference evidence="13" key="1">
    <citation type="submission" date="2023-01" db="EMBL/GenBank/DDBJ databases">
        <title>Metagenome sequencing of chrysophaentin producing Chrysophaeum taylorii.</title>
        <authorList>
            <person name="Davison J."/>
            <person name="Bewley C."/>
        </authorList>
    </citation>
    <scope>NUCLEOTIDE SEQUENCE</scope>
    <source>
        <strain evidence="13">NIES-1699</strain>
    </source>
</reference>
<feature type="region of interest" description="Disordered" evidence="9">
    <location>
        <begin position="1"/>
        <end position="29"/>
    </location>
</feature>
<dbReference type="PROSITE" id="PS50013">
    <property type="entry name" value="CHROMO_2"/>
    <property type="match status" value="1"/>
</dbReference>
<keyword evidence="5" id="KW-0067">ATP-binding</keyword>
<dbReference type="CDD" id="cd18793">
    <property type="entry name" value="SF2_C_SNF"/>
    <property type="match status" value="1"/>
</dbReference>
<feature type="compositionally biased region" description="Polar residues" evidence="9">
    <location>
        <begin position="1353"/>
        <end position="1364"/>
    </location>
</feature>
<feature type="region of interest" description="Disordered" evidence="9">
    <location>
        <begin position="986"/>
        <end position="1009"/>
    </location>
</feature>
<dbReference type="SUPFAM" id="SSF52540">
    <property type="entry name" value="P-loop containing nucleoside triphosphate hydrolases"/>
    <property type="match status" value="2"/>
</dbReference>
<evidence type="ECO:0000256" key="1">
    <source>
        <dbReference type="ARBA" id="ARBA00004123"/>
    </source>
</evidence>
<evidence type="ECO:0000313" key="13">
    <source>
        <dbReference type="EMBL" id="KAJ8603129.1"/>
    </source>
</evidence>
<feature type="compositionally biased region" description="Acidic residues" evidence="9">
    <location>
        <begin position="1307"/>
        <end position="1316"/>
    </location>
</feature>
<dbReference type="Gene3D" id="3.40.50.300">
    <property type="entry name" value="P-loop containing nucleotide triphosphate hydrolases"/>
    <property type="match status" value="1"/>
</dbReference>
<dbReference type="EMBL" id="JAQMWT010000360">
    <property type="protein sequence ID" value="KAJ8603129.1"/>
    <property type="molecule type" value="Genomic_DNA"/>
</dbReference>
<comment type="subcellular location">
    <subcellularLocation>
        <location evidence="1">Nucleus</location>
    </subcellularLocation>
</comment>
<dbReference type="Gene3D" id="3.40.50.10810">
    <property type="entry name" value="Tandem AAA-ATPase domain"/>
    <property type="match status" value="1"/>
</dbReference>
<dbReference type="InterPro" id="IPR014001">
    <property type="entry name" value="Helicase_ATP-bd"/>
</dbReference>
<dbReference type="SMART" id="SM00487">
    <property type="entry name" value="DEXDc"/>
    <property type="match status" value="1"/>
</dbReference>
<evidence type="ECO:0000256" key="7">
    <source>
        <dbReference type="ARBA" id="ARBA00023163"/>
    </source>
</evidence>
<dbReference type="GO" id="GO:0005524">
    <property type="term" value="F:ATP binding"/>
    <property type="evidence" value="ECO:0007669"/>
    <property type="project" value="UniProtKB-KW"/>
</dbReference>
<dbReference type="Pfam" id="PF00176">
    <property type="entry name" value="SNF2-rel_dom"/>
    <property type="match status" value="1"/>
</dbReference>
<dbReference type="GO" id="GO:0003682">
    <property type="term" value="F:chromatin binding"/>
    <property type="evidence" value="ECO:0007669"/>
    <property type="project" value="TreeGrafter"/>
</dbReference>
<keyword evidence="4" id="KW-0378">Hydrolase</keyword>
<dbReference type="InterPro" id="IPR016197">
    <property type="entry name" value="Chromo-like_dom_sf"/>
</dbReference>
<protein>
    <submittedName>
        <fullName evidence="13">Uncharacterized protein</fullName>
    </submittedName>
</protein>
<comment type="caution">
    <text evidence="13">The sequence shown here is derived from an EMBL/GenBank/DDBJ whole genome shotgun (WGS) entry which is preliminary data.</text>
</comment>
<dbReference type="Pfam" id="PF00271">
    <property type="entry name" value="Helicase_C"/>
    <property type="match status" value="1"/>
</dbReference>
<dbReference type="InterPro" id="IPR002464">
    <property type="entry name" value="DNA/RNA_helicase_DEAH_CS"/>
</dbReference>
<dbReference type="PANTHER" id="PTHR45623">
    <property type="entry name" value="CHROMODOMAIN-HELICASE-DNA-BINDING PROTEIN 3-RELATED-RELATED"/>
    <property type="match status" value="1"/>
</dbReference>
<evidence type="ECO:0000259" key="12">
    <source>
        <dbReference type="PROSITE" id="PS51194"/>
    </source>
</evidence>
<dbReference type="GO" id="GO:0005634">
    <property type="term" value="C:nucleus"/>
    <property type="evidence" value="ECO:0007669"/>
    <property type="project" value="UniProtKB-SubCell"/>
</dbReference>
<feature type="domain" description="Helicase ATP-binding" evidence="11">
    <location>
        <begin position="417"/>
        <end position="585"/>
    </location>
</feature>
<dbReference type="GO" id="GO:0016887">
    <property type="term" value="F:ATP hydrolysis activity"/>
    <property type="evidence" value="ECO:0007669"/>
    <property type="project" value="TreeGrafter"/>
</dbReference>
<proteinExistence type="predicted"/>
<evidence type="ECO:0000256" key="9">
    <source>
        <dbReference type="SAM" id="MobiDB-lite"/>
    </source>
</evidence>
<dbReference type="PROSITE" id="PS00690">
    <property type="entry name" value="DEAH_ATP_HELICASE"/>
    <property type="match status" value="1"/>
</dbReference>
<dbReference type="PROSITE" id="PS51194">
    <property type="entry name" value="HELICASE_CTER"/>
    <property type="match status" value="1"/>
</dbReference>
<dbReference type="InterPro" id="IPR000330">
    <property type="entry name" value="SNF2_N"/>
</dbReference>
<dbReference type="SMART" id="SM00298">
    <property type="entry name" value="CHROMO"/>
    <property type="match status" value="2"/>
</dbReference>
<dbReference type="GO" id="GO:0140658">
    <property type="term" value="F:ATP-dependent chromatin remodeler activity"/>
    <property type="evidence" value="ECO:0007669"/>
    <property type="project" value="TreeGrafter"/>
</dbReference>
<dbReference type="PROSITE" id="PS00598">
    <property type="entry name" value="CHROMO_1"/>
    <property type="match status" value="1"/>
</dbReference>
<dbReference type="PANTHER" id="PTHR45623:SF11">
    <property type="entry name" value="KISMET, ISOFORM C"/>
    <property type="match status" value="1"/>
</dbReference>
<feature type="domain" description="Chromo" evidence="10">
    <location>
        <begin position="177"/>
        <end position="265"/>
    </location>
</feature>
<keyword evidence="8" id="KW-0539">Nucleus</keyword>
<name>A0AAD7UEB4_9STRA</name>
<dbReference type="SMART" id="SM00490">
    <property type="entry name" value="HELICc"/>
    <property type="match status" value="1"/>
</dbReference>
<evidence type="ECO:0000256" key="8">
    <source>
        <dbReference type="ARBA" id="ARBA00023242"/>
    </source>
</evidence>
<evidence type="ECO:0000256" key="4">
    <source>
        <dbReference type="ARBA" id="ARBA00022801"/>
    </source>
</evidence>
<evidence type="ECO:0000259" key="10">
    <source>
        <dbReference type="PROSITE" id="PS50013"/>
    </source>
</evidence>
<feature type="region of interest" description="Disordered" evidence="9">
    <location>
        <begin position="155"/>
        <end position="174"/>
    </location>
</feature>
<keyword evidence="3" id="KW-0547">Nucleotide-binding</keyword>
<sequence>MEASSSSSSSSSSTSSSAASSASDEFESGASRGDVFWVGARVRASALAFGEEWAAAHEGEKFGGVITGGGEGAWRVKYDDDGEEWETPEGYLEVVETKRASRVNYNELVLRRAVEDRASRAARRLKEKWEEMPKKEKKMKRSSTRVAARANYYCEEEEEEEEAAHKKRRTTEDEDALEVERILSRARGSAVEWKKVMSKMNTKHVTNGSVWAQEDAEKEEEEERFLIKWKRLSYLHVSWESEVDLREQIGEQETKRAMTHLSKRNFVESMVPADSVDAATTEVERVLDVETDEGVWVSGLKKAPWAAAAAAAAEVDPLSVIKAKVLTVKWRGLGYSEASDEVVEDLDDDDDLQTAVASCCRRYFPAKKKKKRKGALLLRGSNKARREEVKDAVPRTPCRGGGLELRDYQVEGAAWLSFNMLQKRNCILADEMGLGKTVQTVTLVRVAKEQACFRNPALVVAPLSTLPHWQREFSRWSSLDVAAYHGSAADRAICEKNDILVRGGRASVDVVLTTYEQLLLSTTLDKHRWSVVVVDEAHRLKNPNSRLYKTLSDWDSSSFKLLLTGTPLQNDVQELWSLLSFCDPHKFSDAEDFAARYSNLSSEEEEEKGGGSLGSLLEVMQPYVLRREKAHVEEKVPPKSEIVVDVALSATQRRYYKALYERNASALVVESETTTAAAASKRRSPGLANLAMELRKCCNHPYLLEGVEGDELVGACGKLQFLDKLLPRLRDQKSRVLIFSQFTTMLDVLEDYLSSSGFSYGRIDGQVTGRERQRQIDAMGDLFVMLLSTRAGGVGINLVAADTVIIYDSDWNPQNDIQAMARCHRIGQTKRVTVYRLITRGTYEAHMYDVATAKLSLDRAVLDGIAGRKKSLLIGDEEEELLLKRGVGAAFKEEEDFSNQDIDAILATRTREVSVKGSALESLSTATFVQQEDLDDPDFWSKTLGPLPPKAAAAAAAASAGAAGTPAKKEEKRARRAMINYAEDDTDWEEDSDDSRGKRRRLENRYEEWSKSHASELKSRLAKKPVGSTPEEFVEGSKELAFRAQKTSASAVLSAARRVVLLHAGVVARGVPGEAARLAKKNRAVRAALQAAEVDEGADLAAALEAARAPPGLSVPSDVKASRNVLQKYHELEVARLMCERLDALEDSCRASPRPKKMTWDEKLVIALDGNDPPDRPPTSWWRARHDCALVRAAKQRSLSRVDHLDLFLDPTLPWPEDIRTQVRLYKDKLDRSENPPLPSDVPRKDRLRDRLKDLVAAAENTSNGRVFDRDRKQAPARAANAATVKKKPVPPPPKPPNVVIDVTDSPAEEDDDDDDCRVLEGPPPPVCDEKENGVGHLHRSVSSPTIPKKTKQATMHSYFKPTT</sequence>
<dbReference type="SUPFAM" id="SSF54160">
    <property type="entry name" value="Chromo domain-like"/>
    <property type="match status" value="1"/>
</dbReference>
<feature type="compositionally biased region" description="Low complexity" evidence="9">
    <location>
        <begin position="1"/>
        <end position="23"/>
    </location>
</feature>
<dbReference type="InterPro" id="IPR023779">
    <property type="entry name" value="Chromodomain_CS"/>
</dbReference>
<dbReference type="InterPro" id="IPR049730">
    <property type="entry name" value="SNF2/RAD54-like_C"/>
</dbReference>
<keyword evidence="6" id="KW-0805">Transcription regulation</keyword>
<feature type="region of interest" description="Disordered" evidence="9">
    <location>
        <begin position="1228"/>
        <end position="1247"/>
    </location>
</feature>
<evidence type="ECO:0000256" key="5">
    <source>
        <dbReference type="ARBA" id="ARBA00022840"/>
    </source>
</evidence>